<name>C0GD46_DETAL</name>
<dbReference type="Proteomes" id="UP000006443">
    <property type="component" value="Unassembled WGS sequence"/>
</dbReference>
<dbReference type="AlphaFoldDB" id="C0GD46"/>
<comment type="caution">
    <text evidence="1">The sequence shown here is derived from an EMBL/GenBank/DDBJ whole genome shotgun (WGS) entry which is preliminary data.</text>
</comment>
<gene>
    <name evidence="1" type="ORF">DealDRAFT_0405</name>
</gene>
<dbReference type="OrthoDB" id="1825511at2"/>
<evidence type="ECO:0000313" key="2">
    <source>
        <dbReference type="Proteomes" id="UP000006443"/>
    </source>
</evidence>
<evidence type="ECO:0000313" key="1">
    <source>
        <dbReference type="EMBL" id="EEG79131.1"/>
    </source>
</evidence>
<keyword evidence="2" id="KW-1185">Reference proteome</keyword>
<sequence>MALIRANEFMKKEPRNQRIHGPVNSSYFVFPEYARDPKQKVLQIETYGSVDRVHKGKTSQTMQFDYDSAKALYDILVREFEFN</sequence>
<reference evidence="1 2" key="1">
    <citation type="submission" date="2009-02" db="EMBL/GenBank/DDBJ databases">
        <title>Sequencing of the draft genome and assembly of Dethiobacter alkaliphilus AHT 1.</title>
        <authorList>
            <consortium name="US DOE Joint Genome Institute (JGI-PGF)"/>
            <person name="Lucas S."/>
            <person name="Copeland A."/>
            <person name="Lapidus A."/>
            <person name="Glavina del Rio T."/>
            <person name="Dalin E."/>
            <person name="Tice H."/>
            <person name="Bruce D."/>
            <person name="Goodwin L."/>
            <person name="Pitluck S."/>
            <person name="Larimer F."/>
            <person name="Land M.L."/>
            <person name="Hauser L."/>
            <person name="Muyzer G."/>
        </authorList>
    </citation>
    <scope>NUCLEOTIDE SEQUENCE [LARGE SCALE GENOMIC DNA]</scope>
    <source>
        <strain evidence="1 2">AHT 1</strain>
    </source>
</reference>
<dbReference type="STRING" id="555088.DealDRAFT_0405"/>
<evidence type="ECO:0008006" key="3">
    <source>
        <dbReference type="Google" id="ProtNLM"/>
    </source>
</evidence>
<dbReference type="RefSeq" id="WP_008514355.1">
    <property type="nucleotide sequence ID" value="NZ_ACJM01000001.1"/>
</dbReference>
<proteinExistence type="predicted"/>
<dbReference type="EMBL" id="ACJM01000001">
    <property type="protein sequence ID" value="EEG79131.1"/>
    <property type="molecule type" value="Genomic_DNA"/>
</dbReference>
<dbReference type="eggNOG" id="ENOG5033G9T">
    <property type="taxonomic scope" value="Bacteria"/>
</dbReference>
<protein>
    <recommendedName>
        <fullName evidence="3">Methionyl-tRNA formyltransferase</fullName>
    </recommendedName>
</protein>
<accession>C0GD46</accession>
<organism evidence="1 2">
    <name type="scientific">Dethiobacter alkaliphilus AHT 1</name>
    <dbReference type="NCBI Taxonomy" id="555088"/>
    <lineage>
        <taxon>Bacteria</taxon>
        <taxon>Bacillati</taxon>
        <taxon>Bacillota</taxon>
        <taxon>Dethiobacteria</taxon>
        <taxon>Dethiobacterales</taxon>
        <taxon>Dethiobacteraceae</taxon>
        <taxon>Dethiobacter</taxon>
    </lineage>
</organism>